<organism evidence="7 8">
    <name type="scientific">Vagococcus elongatus</name>
    <dbReference type="NCBI Taxonomy" id="180344"/>
    <lineage>
        <taxon>Bacteria</taxon>
        <taxon>Bacillati</taxon>
        <taxon>Bacillota</taxon>
        <taxon>Bacilli</taxon>
        <taxon>Lactobacillales</taxon>
        <taxon>Enterococcaceae</taxon>
        <taxon>Vagococcus</taxon>
    </lineage>
</organism>
<evidence type="ECO:0000256" key="6">
    <source>
        <dbReference type="SAM" id="Phobius"/>
    </source>
</evidence>
<comment type="caution">
    <text evidence="7">The sequence shown here is derived from an EMBL/GenBank/DDBJ whole genome shotgun (WGS) entry which is preliminary data.</text>
</comment>
<feature type="transmembrane region" description="Helical" evidence="6">
    <location>
        <begin position="34"/>
        <end position="56"/>
    </location>
</feature>
<dbReference type="NCBIfam" id="TIGR00765">
    <property type="entry name" value="yihY_not_rbn"/>
    <property type="match status" value="1"/>
</dbReference>
<dbReference type="PIRSF" id="PIRSF035875">
    <property type="entry name" value="RNase_BN"/>
    <property type="match status" value="1"/>
</dbReference>
<proteinExistence type="predicted"/>
<evidence type="ECO:0000256" key="1">
    <source>
        <dbReference type="ARBA" id="ARBA00004651"/>
    </source>
</evidence>
<keyword evidence="3 6" id="KW-0812">Transmembrane</keyword>
<dbReference type="Proteomes" id="UP000287605">
    <property type="component" value="Unassembled WGS sequence"/>
</dbReference>
<dbReference type="GO" id="GO:0005886">
    <property type="term" value="C:plasma membrane"/>
    <property type="evidence" value="ECO:0007669"/>
    <property type="project" value="UniProtKB-SubCell"/>
</dbReference>
<dbReference type="PANTHER" id="PTHR30213:SF0">
    <property type="entry name" value="UPF0761 MEMBRANE PROTEIN YIHY"/>
    <property type="match status" value="1"/>
</dbReference>
<dbReference type="Pfam" id="PF03631">
    <property type="entry name" value="Virul_fac_BrkB"/>
    <property type="match status" value="1"/>
</dbReference>
<dbReference type="OrthoDB" id="9775903at2"/>
<dbReference type="RefSeq" id="WP_126806656.1">
    <property type="nucleotide sequence ID" value="NZ_NGKA01000002.1"/>
</dbReference>
<feature type="transmembrane region" description="Helical" evidence="6">
    <location>
        <begin position="181"/>
        <end position="201"/>
    </location>
</feature>
<feature type="transmembrane region" description="Helical" evidence="6">
    <location>
        <begin position="210"/>
        <end position="233"/>
    </location>
</feature>
<keyword evidence="5 6" id="KW-0472">Membrane</keyword>
<comment type="subcellular location">
    <subcellularLocation>
        <location evidence="1">Cell membrane</location>
        <topology evidence="1">Multi-pass membrane protein</topology>
    </subcellularLocation>
</comment>
<keyword evidence="4 6" id="KW-1133">Transmembrane helix</keyword>
<name>A0A430B435_9ENTE</name>
<gene>
    <name evidence="7" type="ORF">CBF29_01740</name>
</gene>
<dbReference type="InterPro" id="IPR017039">
    <property type="entry name" value="Virul_fac_BrkB"/>
</dbReference>
<evidence type="ECO:0000256" key="4">
    <source>
        <dbReference type="ARBA" id="ARBA00022989"/>
    </source>
</evidence>
<evidence type="ECO:0000256" key="5">
    <source>
        <dbReference type="ARBA" id="ARBA00023136"/>
    </source>
</evidence>
<feature type="transmembrane region" description="Helical" evidence="6">
    <location>
        <begin position="134"/>
        <end position="161"/>
    </location>
</feature>
<keyword evidence="8" id="KW-1185">Reference proteome</keyword>
<evidence type="ECO:0000256" key="2">
    <source>
        <dbReference type="ARBA" id="ARBA00022475"/>
    </source>
</evidence>
<evidence type="ECO:0000313" key="7">
    <source>
        <dbReference type="EMBL" id="RSU15084.1"/>
    </source>
</evidence>
<accession>A0A430B435</accession>
<evidence type="ECO:0000256" key="3">
    <source>
        <dbReference type="ARBA" id="ARBA00022692"/>
    </source>
</evidence>
<keyword evidence="2" id="KW-1003">Cell membrane</keyword>
<sequence>MLGRIKSNQDFRRLIQTVRERITDAEIGISSSAIAYYLLLSIFPLIIAIGNILPFLNIDIETLLNYIAMIIPADVFKMLEGTIRSLLENSYGSLLSLSALATLWAASRSINALQRSLNKVYGVGGSRNMIVTRMVSFIVIFLFLFGVVLLTTLFTVGQSIFDALMPNFPFLKGLAETFSAVRWPAILFGIFATMFVIYYFLPNAKIHVRYILPGTFFTTVGWMVLTQVFGYYAKYFAGSFSSYGIIGSFIIVMLWFNFAATLIIAGGIVNAVTEEYFCGTIVERNLSLDYIRGKLKEKTEKN</sequence>
<dbReference type="EMBL" id="NGKA01000002">
    <property type="protein sequence ID" value="RSU15084.1"/>
    <property type="molecule type" value="Genomic_DNA"/>
</dbReference>
<feature type="transmembrane region" description="Helical" evidence="6">
    <location>
        <begin position="245"/>
        <end position="269"/>
    </location>
</feature>
<evidence type="ECO:0000313" key="8">
    <source>
        <dbReference type="Proteomes" id="UP000287605"/>
    </source>
</evidence>
<dbReference type="PANTHER" id="PTHR30213">
    <property type="entry name" value="INNER MEMBRANE PROTEIN YHJD"/>
    <property type="match status" value="1"/>
</dbReference>
<reference evidence="7 8" key="1">
    <citation type="submission" date="2017-05" db="EMBL/GenBank/DDBJ databases">
        <title>Vagococcus spp. assemblies.</title>
        <authorList>
            <person name="Gulvik C.A."/>
        </authorList>
    </citation>
    <scope>NUCLEOTIDE SEQUENCE [LARGE SCALE GENOMIC DNA]</scope>
    <source>
        <strain evidence="7 8">CCUG 51432</strain>
    </source>
</reference>
<dbReference type="AlphaFoldDB" id="A0A430B435"/>
<protein>
    <submittedName>
        <fullName evidence="7">Ribonuclease BN</fullName>
    </submittedName>
</protein>